<keyword evidence="3" id="KW-0539">Nucleus</keyword>
<dbReference type="STRING" id="39946.B8AJ84"/>
<evidence type="ECO:0000313" key="5">
    <source>
        <dbReference type="Proteomes" id="UP000007015"/>
    </source>
</evidence>
<evidence type="ECO:0000256" key="2">
    <source>
        <dbReference type="ARBA" id="ARBA00008186"/>
    </source>
</evidence>
<gene>
    <name evidence="4" type="ORF">OsI_06166</name>
</gene>
<dbReference type="GO" id="GO:0006357">
    <property type="term" value="P:regulation of transcription by RNA polymerase II"/>
    <property type="evidence" value="ECO:0007669"/>
    <property type="project" value="InterPro"/>
</dbReference>
<dbReference type="Gramene" id="BGIOSGA006991-TA">
    <property type="protein sequence ID" value="BGIOSGA006991-PA"/>
    <property type="gene ID" value="BGIOSGA006991"/>
</dbReference>
<dbReference type="OMA" id="SEMLTFD"/>
<keyword evidence="5" id="KW-1185">Reference proteome</keyword>
<evidence type="ECO:0000313" key="4">
    <source>
        <dbReference type="EMBL" id="EEC72645.1"/>
    </source>
</evidence>
<dbReference type="HOGENOM" id="CLU_2594060_0_0_1"/>
<reference evidence="4 5" key="1">
    <citation type="journal article" date="2005" name="PLoS Biol.">
        <title>The genomes of Oryza sativa: a history of duplications.</title>
        <authorList>
            <person name="Yu J."/>
            <person name="Wang J."/>
            <person name="Lin W."/>
            <person name="Li S."/>
            <person name="Li H."/>
            <person name="Zhou J."/>
            <person name="Ni P."/>
            <person name="Dong W."/>
            <person name="Hu S."/>
            <person name="Zeng C."/>
            <person name="Zhang J."/>
            <person name="Zhang Y."/>
            <person name="Li R."/>
            <person name="Xu Z."/>
            <person name="Li S."/>
            <person name="Li X."/>
            <person name="Zheng H."/>
            <person name="Cong L."/>
            <person name="Lin L."/>
            <person name="Yin J."/>
            <person name="Geng J."/>
            <person name="Li G."/>
            <person name="Shi J."/>
            <person name="Liu J."/>
            <person name="Lv H."/>
            <person name="Li J."/>
            <person name="Wang J."/>
            <person name="Deng Y."/>
            <person name="Ran L."/>
            <person name="Shi X."/>
            <person name="Wang X."/>
            <person name="Wu Q."/>
            <person name="Li C."/>
            <person name="Ren X."/>
            <person name="Wang J."/>
            <person name="Wang X."/>
            <person name="Li D."/>
            <person name="Liu D."/>
            <person name="Zhang X."/>
            <person name="Ji Z."/>
            <person name="Zhao W."/>
            <person name="Sun Y."/>
            <person name="Zhang Z."/>
            <person name="Bao J."/>
            <person name="Han Y."/>
            <person name="Dong L."/>
            <person name="Ji J."/>
            <person name="Chen P."/>
            <person name="Wu S."/>
            <person name="Liu J."/>
            <person name="Xiao Y."/>
            <person name="Bu D."/>
            <person name="Tan J."/>
            <person name="Yang L."/>
            <person name="Ye C."/>
            <person name="Zhang J."/>
            <person name="Xu J."/>
            <person name="Zhou Y."/>
            <person name="Yu Y."/>
            <person name="Zhang B."/>
            <person name="Zhuang S."/>
            <person name="Wei H."/>
            <person name="Liu B."/>
            <person name="Lei M."/>
            <person name="Yu H."/>
            <person name="Li Y."/>
            <person name="Xu H."/>
            <person name="Wei S."/>
            <person name="He X."/>
            <person name="Fang L."/>
            <person name="Zhang Z."/>
            <person name="Zhang Y."/>
            <person name="Huang X."/>
            <person name="Su Z."/>
            <person name="Tong W."/>
            <person name="Li J."/>
            <person name="Tong Z."/>
            <person name="Li S."/>
            <person name="Ye J."/>
            <person name="Wang L."/>
            <person name="Fang L."/>
            <person name="Lei T."/>
            <person name="Chen C."/>
            <person name="Chen H."/>
            <person name="Xu Z."/>
            <person name="Li H."/>
            <person name="Huang H."/>
            <person name="Zhang F."/>
            <person name="Xu H."/>
            <person name="Li N."/>
            <person name="Zhao C."/>
            <person name="Li S."/>
            <person name="Dong L."/>
            <person name="Huang Y."/>
            <person name="Li L."/>
            <person name="Xi Y."/>
            <person name="Qi Q."/>
            <person name="Li W."/>
            <person name="Zhang B."/>
            <person name="Hu W."/>
            <person name="Zhang Y."/>
            <person name="Tian X."/>
            <person name="Jiao Y."/>
            <person name="Liang X."/>
            <person name="Jin J."/>
            <person name="Gao L."/>
            <person name="Zheng W."/>
            <person name="Hao B."/>
            <person name="Liu S."/>
            <person name="Wang W."/>
            <person name="Yuan L."/>
            <person name="Cao M."/>
            <person name="McDermott J."/>
            <person name="Samudrala R."/>
            <person name="Wang J."/>
            <person name="Wong G.K."/>
            <person name="Yang H."/>
        </authorList>
    </citation>
    <scope>NUCLEOTIDE SEQUENCE [LARGE SCALE GENOMIC DNA]</scope>
    <source>
        <strain evidence="5">cv. 93-11</strain>
    </source>
</reference>
<evidence type="ECO:0000256" key="1">
    <source>
        <dbReference type="ARBA" id="ARBA00004123"/>
    </source>
</evidence>
<evidence type="ECO:0000256" key="3">
    <source>
        <dbReference type="ARBA" id="ARBA00023242"/>
    </source>
</evidence>
<dbReference type="PANTHER" id="PTHR22890">
    <property type="entry name" value="MEDIATOR OF RNA POLYMERASE II TRANSCRIPTION SUBUNIT 11"/>
    <property type="match status" value="1"/>
</dbReference>
<dbReference type="InterPro" id="IPR019404">
    <property type="entry name" value="Mediator_Med11"/>
</dbReference>
<dbReference type="GO" id="GO:0016592">
    <property type="term" value="C:mediator complex"/>
    <property type="evidence" value="ECO:0007669"/>
    <property type="project" value="InterPro"/>
</dbReference>
<proteinExistence type="inferred from homology"/>
<name>B8AJ84_ORYSI</name>
<accession>B8AJ84</accession>
<sequence>MLPQSQSSSLQRLNHVEQMIVRAVNLAGTVMEELGNATGPRTEGVAGHCREFMLAMKVHLNLLALRSEMLTFDLACLDVW</sequence>
<comment type="similarity">
    <text evidence="2">Belongs to the Mediator complex subunit 11 family.</text>
</comment>
<protein>
    <submittedName>
        <fullName evidence="4">Uncharacterized protein</fullName>
    </submittedName>
</protein>
<organism evidence="4 5">
    <name type="scientific">Oryza sativa subsp. indica</name>
    <name type="common">Rice</name>
    <dbReference type="NCBI Taxonomy" id="39946"/>
    <lineage>
        <taxon>Eukaryota</taxon>
        <taxon>Viridiplantae</taxon>
        <taxon>Streptophyta</taxon>
        <taxon>Embryophyta</taxon>
        <taxon>Tracheophyta</taxon>
        <taxon>Spermatophyta</taxon>
        <taxon>Magnoliopsida</taxon>
        <taxon>Liliopsida</taxon>
        <taxon>Poales</taxon>
        <taxon>Poaceae</taxon>
        <taxon>BOP clade</taxon>
        <taxon>Oryzoideae</taxon>
        <taxon>Oryzeae</taxon>
        <taxon>Oryzinae</taxon>
        <taxon>Oryza</taxon>
        <taxon>Oryza sativa</taxon>
    </lineage>
</organism>
<dbReference type="Proteomes" id="UP000007015">
    <property type="component" value="Chromosome 2"/>
</dbReference>
<dbReference type="AlphaFoldDB" id="B8AJ84"/>
<dbReference type="GO" id="GO:0003712">
    <property type="term" value="F:transcription coregulator activity"/>
    <property type="evidence" value="ECO:0007669"/>
    <property type="project" value="InterPro"/>
</dbReference>
<dbReference type="EMBL" id="CM000127">
    <property type="protein sequence ID" value="EEC72645.1"/>
    <property type="molecule type" value="Genomic_DNA"/>
</dbReference>
<comment type="subcellular location">
    <subcellularLocation>
        <location evidence="1">Nucleus</location>
    </subcellularLocation>
</comment>